<evidence type="ECO:0000256" key="8">
    <source>
        <dbReference type="ARBA" id="ARBA00056159"/>
    </source>
</evidence>
<evidence type="ECO:0000256" key="10">
    <source>
        <dbReference type="ARBA" id="ARBA00077459"/>
    </source>
</evidence>
<feature type="compositionally biased region" description="Basic and acidic residues" evidence="12">
    <location>
        <begin position="303"/>
        <end position="318"/>
    </location>
</feature>
<dbReference type="SMART" id="SM00513">
    <property type="entry name" value="SAP"/>
    <property type="match status" value="1"/>
</dbReference>
<feature type="compositionally biased region" description="Low complexity" evidence="12">
    <location>
        <begin position="387"/>
        <end position="400"/>
    </location>
</feature>
<comment type="function">
    <text evidence="8">When overexpressed, acts as a general inhibitor of transcription that eventually leads to apoptosis.</text>
</comment>
<feature type="compositionally biased region" description="Polar residues" evidence="12">
    <location>
        <begin position="1012"/>
        <end position="1033"/>
    </location>
</feature>
<keyword evidence="6" id="KW-0804">Transcription</keyword>
<feature type="compositionally biased region" description="Basic and acidic residues" evidence="12">
    <location>
        <begin position="786"/>
        <end position="796"/>
    </location>
</feature>
<reference evidence="15 16" key="1">
    <citation type="submission" date="2017-08" db="EMBL/GenBank/DDBJ databases">
        <title>USMARCv1.0.</title>
        <authorList>
            <person name="Hannum G.I."/>
            <person name="Koren S."/>
            <person name="Schroeder S.G."/>
            <person name="Chin S.C."/>
            <person name="Nonneman D.J."/>
            <person name="Becker S.A."/>
            <person name="Rosen B.D."/>
            <person name="Bickhart D.M."/>
            <person name="Putnam N.H."/>
            <person name="Green R.E."/>
            <person name="Tuggle C.K."/>
            <person name="Liu H."/>
            <person name="Rohrer G.A."/>
            <person name="Warr A."/>
            <person name="Hall R."/>
            <person name="Kim K."/>
            <person name="Hume D.A."/>
            <person name="Talbot R."/>
            <person name="Chow W."/>
            <person name="Howe K."/>
            <person name="Schwartz A.S."/>
            <person name="Watson M."/>
            <person name="Archibald A.L."/>
            <person name="Phillippy A.M."/>
            <person name="Smith T.P.L."/>
        </authorList>
    </citation>
    <scope>NUCLEOTIDE SEQUENCE [LARGE SCALE GENOMIC DNA]</scope>
</reference>
<dbReference type="InterPro" id="IPR036361">
    <property type="entry name" value="SAP_dom_sf"/>
</dbReference>
<keyword evidence="2" id="KW-0678">Repressor</keyword>
<protein>
    <recommendedName>
        <fullName evidence="9">SAFB-like transcription modulator</fullName>
    </recommendedName>
    <alternativeName>
        <fullName evidence="10">Modulator of estrogen-induced transcription</fullName>
    </alternativeName>
</protein>
<feature type="compositionally biased region" description="Basic and acidic residues" evidence="12">
    <location>
        <begin position="964"/>
        <end position="986"/>
    </location>
</feature>
<dbReference type="InterPro" id="IPR012677">
    <property type="entry name" value="Nucleotide-bd_a/b_plait_sf"/>
</dbReference>
<evidence type="ECO:0000256" key="4">
    <source>
        <dbReference type="ARBA" id="ARBA00023015"/>
    </source>
</evidence>
<feature type="compositionally biased region" description="Basic and acidic residues" evidence="12">
    <location>
        <begin position="908"/>
        <end position="926"/>
    </location>
</feature>
<dbReference type="InterPro" id="IPR035979">
    <property type="entry name" value="RBD_domain_sf"/>
</dbReference>
<proteinExistence type="predicted"/>
<feature type="compositionally biased region" description="Low complexity" evidence="12">
    <location>
        <begin position="1039"/>
        <end position="1051"/>
    </location>
</feature>
<dbReference type="Gene3D" id="1.10.720.30">
    <property type="entry name" value="SAP domain"/>
    <property type="match status" value="1"/>
</dbReference>
<dbReference type="Ensembl" id="ENSSSCT00070021017.1">
    <property type="protein sequence ID" value="ENSSSCP00070017365.1"/>
    <property type="gene ID" value="ENSSSCG00070010572.1"/>
</dbReference>
<comment type="subcellular location">
    <subcellularLocation>
        <location evidence="1">Nucleus</location>
    </subcellularLocation>
</comment>
<feature type="domain" description="SAP" evidence="14">
    <location>
        <begin position="156"/>
        <end position="190"/>
    </location>
</feature>
<evidence type="ECO:0000259" key="14">
    <source>
        <dbReference type="PROSITE" id="PS50800"/>
    </source>
</evidence>
<feature type="region of interest" description="Disordered" evidence="12">
    <location>
        <begin position="224"/>
        <end position="318"/>
    </location>
</feature>
<feature type="compositionally biased region" description="Acidic residues" evidence="12">
    <location>
        <begin position="224"/>
        <end position="233"/>
    </location>
</feature>
<evidence type="ECO:0000256" key="9">
    <source>
        <dbReference type="ARBA" id="ARBA00071318"/>
    </source>
</evidence>
<reference evidence="15" key="2">
    <citation type="submission" date="2025-08" db="UniProtKB">
        <authorList>
            <consortium name="Ensembl"/>
        </authorList>
    </citation>
    <scope>IDENTIFICATION</scope>
</reference>
<evidence type="ECO:0000256" key="5">
    <source>
        <dbReference type="ARBA" id="ARBA00023054"/>
    </source>
</evidence>
<dbReference type="GO" id="GO:0003723">
    <property type="term" value="F:RNA binding"/>
    <property type="evidence" value="ECO:0007669"/>
    <property type="project" value="UniProtKB-UniRule"/>
</dbReference>
<feature type="region of interest" description="Disordered" evidence="12">
    <location>
        <begin position="730"/>
        <end position="1051"/>
    </location>
</feature>
<dbReference type="Proteomes" id="UP000314985">
    <property type="component" value="Chromosome 1"/>
</dbReference>
<evidence type="ECO:0000256" key="11">
    <source>
        <dbReference type="PROSITE-ProRule" id="PRU00176"/>
    </source>
</evidence>
<gene>
    <name evidence="15" type="primary">SLTM</name>
</gene>
<dbReference type="PROSITE" id="PS50800">
    <property type="entry name" value="SAP"/>
    <property type="match status" value="1"/>
</dbReference>
<feature type="compositionally biased region" description="Basic and acidic residues" evidence="12">
    <location>
        <begin position="270"/>
        <end position="295"/>
    </location>
</feature>
<evidence type="ECO:0000313" key="15">
    <source>
        <dbReference type="Ensembl" id="ENSSSCP00070017365.1"/>
    </source>
</evidence>
<evidence type="ECO:0000256" key="12">
    <source>
        <dbReference type="SAM" id="MobiDB-lite"/>
    </source>
</evidence>
<evidence type="ECO:0000256" key="6">
    <source>
        <dbReference type="ARBA" id="ARBA00023163"/>
    </source>
</evidence>
<dbReference type="CDD" id="cd12678">
    <property type="entry name" value="RRM_SLTM"/>
    <property type="match status" value="1"/>
</dbReference>
<accession>A0A4X1TQ09</accession>
<dbReference type="SUPFAM" id="SSF68906">
    <property type="entry name" value="SAP domain"/>
    <property type="match status" value="1"/>
</dbReference>
<feature type="compositionally biased region" description="Acidic residues" evidence="12">
    <location>
        <begin position="258"/>
        <end position="269"/>
    </location>
</feature>
<dbReference type="InterPro" id="IPR000504">
    <property type="entry name" value="RRM_dom"/>
</dbReference>
<feature type="domain" description="RRM" evidence="13">
    <location>
        <begin position="401"/>
        <end position="479"/>
    </location>
</feature>
<feature type="compositionally biased region" description="Basic and acidic residues" evidence="12">
    <location>
        <begin position="580"/>
        <end position="618"/>
    </location>
</feature>
<sequence>MPRVPSTLLLLKTRDVAKTWLTKQRGTMEVWKLVRLDAPDLPSPRMKSHRPGGKTGSAARAGRRPLRKCARAPVIRVLIAAAGCARVANRGRGQRLIVRSAARRRLPARPGSKLELLPPPCSPLAASAARCSSKMAAATGAVAASAASGQAEGKKITDLRVIDLKSELKRRNLDITGVKTVLVSRLKQGRPRQAGRTAAGRRGLPRATVEIREALGPQPLAMAIEEEGGDPDNIELTVSTDTPNKKPTKGKGKKQEADELSGDASVEDDAFVKDCELENQEAHEQDGNDELKDSEEFGENEEEHVHSKELLSAEENKRAHELIEAEAIEDIEKEDIESQEIEAQEGEDDTFLTAQEWLNLSSAVFTVHPKQLRKYAMDGEEEENEKGSTSSTSGSSGSSTKNIWVSGLSSNTKAADLKNLFGKYGKVLSAKVVTNARSPGAKCYGIVTMSSSTEVSRCIAHLHRSELHGQLISVEKVKGDPSKKELKKENDEKSSSRSSGDKKNMSDRTSKTQASVKKEEKRSSEKAEKKESKDTKKLEGKDEKNDNGSSGQTSESIKKSEEKKRISSKSPGHMVILDQTKGDHCKPSRRGRYEKIHGRSKEKERASLDKKRDKDYRRKDILPFEKMKEQRLREHLVRFERLRRAMELRRRREIAERERRERERIRIIREREERERLQRERERLEIERQKLERERMERERLERERIRIEQERRKEAERIAREREELRRQQQQLRYEQEKRNSLKRPRDIDHRRDDPYWSENKKLSLDTDARFGHGSDYSRQQNRFNDFDHRERGRFPDSSSIQSSSFERRERFVGPSEGKKTRPSARREDPGFERYPKNFSDSRRNEPPPPRNELRETDRREVRGERDERRTVIIHDRPDITHARHPREGGPNPSRPNSWKSEGGMSTDKRETRVERPERSGRDVSGHSVRGAPPGSRSNASGYGSREGDRGVITDRGSGAQHYPEERHVVERHGRDTSGPRKEWHGPPSQGPSYHDTRRMGDSRTGAGMITQHTSNASPINRIVQISGNSMPRGSGSGFKPFKGGPPRRF</sequence>
<dbReference type="GO" id="GO:0005634">
    <property type="term" value="C:nucleus"/>
    <property type="evidence" value="ECO:0007669"/>
    <property type="project" value="UniProtKB-SubCell"/>
</dbReference>
<feature type="region of interest" description="Disordered" evidence="12">
    <location>
        <begin position="473"/>
        <end position="618"/>
    </location>
</feature>
<dbReference type="Pfam" id="PF02037">
    <property type="entry name" value="SAP"/>
    <property type="match status" value="1"/>
</dbReference>
<evidence type="ECO:0000256" key="3">
    <source>
        <dbReference type="ARBA" id="ARBA00022884"/>
    </source>
</evidence>
<feature type="compositionally biased region" description="Basic and acidic residues" evidence="12">
    <location>
        <begin position="556"/>
        <end position="565"/>
    </location>
</feature>
<dbReference type="PANTHER" id="PTHR15683">
    <property type="entry name" value="SCAFFOLD ATTACHMENT FACTOR B-RELATED"/>
    <property type="match status" value="1"/>
</dbReference>
<evidence type="ECO:0000259" key="13">
    <source>
        <dbReference type="PROSITE" id="PS50102"/>
    </source>
</evidence>
<dbReference type="FunFam" id="1.10.720.30:FF:000010">
    <property type="entry name" value="SAFB-like transcription modulator isoform X2"/>
    <property type="match status" value="1"/>
</dbReference>
<feature type="region of interest" description="Disordered" evidence="12">
    <location>
        <begin position="41"/>
        <end position="65"/>
    </location>
</feature>
<keyword evidence="3 11" id="KW-0694">RNA-binding</keyword>
<dbReference type="Pfam" id="PF00076">
    <property type="entry name" value="RRM_1"/>
    <property type="match status" value="1"/>
</dbReference>
<dbReference type="InterPro" id="IPR003034">
    <property type="entry name" value="SAP_dom"/>
</dbReference>
<dbReference type="PANTHER" id="PTHR15683:SF5">
    <property type="entry name" value="SAFB-LIKE TRANSCRIPTION MODULATOR"/>
    <property type="match status" value="1"/>
</dbReference>
<evidence type="ECO:0000256" key="7">
    <source>
        <dbReference type="ARBA" id="ARBA00023242"/>
    </source>
</evidence>
<keyword evidence="7" id="KW-0539">Nucleus</keyword>
<dbReference type="SUPFAM" id="SSF54928">
    <property type="entry name" value="RNA-binding domain, RBD"/>
    <property type="match status" value="1"/>
</dbReference>
<feature type="compositionally biased region" description="Basic and acidic residues" evidence="12">
    <location>
        <begin position="475"/>
        <end position="546"/>
    </location>
</feature>
<evidence type="ECO:0000256" key="2">
    <source>
        <dbReference type="ARBA" id="ARBA00022491"/>
    </source>
</evidence>
<feature type="region of interest" description="Disordered" evidence="12">
    <location>
        <begin position="377"/>
        <end position="400"/>
    </location>
</feature>
<feature type="compositionally biased region" description="Basic and acidic residues" evidence="12">
    <location>
        <begin position="807"/>
        <end position="889"/>
    </location>
</feature>
<evidence type="ECO:0000256" key="1">
    <source>
        <dbReference type="ARBA" id="ARBA00004123"/>
    </source>
</evidence>
<name>A0A4X1TQ09_PIG</name>
<evidence type="ECO:0000313" key="16">
    <source>
        <dbReference type="Proteomes" id="UP000314985"/>
    </source>
</evidence>
<dbReference type="Gene3D" id="3.30.70.330">
    <property type="match status" value="1"/>
</dbReference>
<keyword evidence="5" id="KW-0175">Coiled coil</keyword>
<dbReference type="AlphaFoldDB" id="A0A4X1TQ09"/>
<dbReference type="PROSITE" id="PS50102">
    <property type="entry name" value="RRM"/>
    <property type="match status" value="1"/>
</dbReference>
<organism evidence="15 16">
    <name type="scientific">Sus scrofa</name>
    <name type="common">Pig</name>
    <dbReference type="NCBI Taxonomy" id="9823"/>
    <lineage>
        <taxon>Eukaryota</taxon>
        <taxon>Metazoa</taxon>
        <taxon>Chordata</taxon>
        <taxon>Craniata</taxon>
        <taxon>Vertebrata</taxon>
        <taxon>Euteleostomi</taxon>
        <taxon>Mammalia</taxon>
        <taxon>Eutheria</taxon>
        <taxon>Laurasiatheria</taxon>
        <taxon>Artiodactyla</taxon>
        <taxon>Suina</taxon>
        <taxon>Suidae</taxon>
        <taxon>Sus</taxon>
    </lineage>
</organism>
<keyword evidence="4" id="KW-0805">Transcription regulation</keyword>
<dbReference type="SMART" id="SM00360">
    <property type="entry name" value="RRM"/>
    <property type="match status" value="1"/>
</dbReference>
<feature type="compositionally biased region" description="Basic and acidic residues" evidence="12">
    <location>
        <begin position="735"/>
        <end position="774"/>
    </location>
</feature>
<dbReference type="FunFam" id="3.30.70.330:FF:000238">
    <property type="entry name" value="SAFB-like transcription modulator isoform X2"/>
    <property type="match status" value="1"/>
</dbReference>
<dbReference type="InterPro" id="IPR051738">
    <property type="entry name" value="SAF_Modulators"/>
</dbReference>